<accession>A0A0A8K1V0</accession>
<reference evidence="1 2" key="1">
    <citation type="submission" date="2014-09" db="EMBL/GenBank/DDBJ databases">
        <title>Genome sequencing of Methyloceanibacter caenitepidi Gela4.</title>
        <authorList>
            <person name="Takeuchi M."/>
            <person name="Susumu S."/>
            <person name="Kamagata Y."/>
            <person name="Oshima K."/>
            <person name="Hattori M."/>
            <person name="Iwasaki W."/>
        </authorList>
    </citation>
    <scope>NUCLEOTIDE SEQUENCE [LARGE SCALE GENOMIC DNA]</scope>
    <source>
        <strain evidence="1 2">Gela4</strain>
    </source>
</reference>
<dbReference type="EMBL" id="AP014648">
    <property type="protein sequence ID" value="BAQ16502.1"/>
    <property type="molecule type" value="Genomic_DNA"/>
</dbReference>
<dbReference type="AlphaFoldDB" id="A0A0A8K1V0"/>
<gene>
    <name evidence="1" type="ORF">GL4_1042</name>
</gene>
<organism evidence="1 2">
    <name type="scientific">Methyloceanibacter caenitepidi</name>
    <dbReference type="NCBI Taxonomy" id="1384459"/>
    <lineage>
        <taxon>Bacteria</taxon>
        <taxon>Pseudomonadati</taxon>
        <taxon>Pseudomonadota</taxon>
        <taxon>Alphaproteobacteria</taxon>
        <taxon>Hyphomicrobiales</taxon>
        <taxon>Hyphomicrobiaceae</taxon>
        <taxon>Methyloceanibacter</taxon>
    </lineage>
</organism>
<dbReference type="OrthoDB" id="8454611at2"/>
<evidence type="ECO:0000313" key="2">
    <source>
        <dbReference type="Proteomes" id="UP000031643"/>
    </source>
</evidence>
<keyword evidence="2" id="KW-1185">Reference proteome</keyword>
<name>A0A0A8K1V0_9HYPH</name>
<sequence length="65" mass="7650">MPQVLLLAAIGAGLLWVRRYFKNEQERVRAELRKAQEAMERRDIESAVPLEEDPVTGIYRPKERR</sequence>
<dbReference type="HOGENOM" id="CLU_2844808_0_0_5"/>
<evidence type="ECO:0000313" key="1">
    <source>
        <dbReference type="EMBL" id="BAQ16502.1"/>
    </source>
</evidence>
<proteinExistence type="predicted"/>
<dbReference type="KEGG" id="mcg:GL4_1042"/>
<dbReference type="Proteomes" id="UP000031643">
    <property type="component" value="Chromosome"/>
</dbReference>
<dbReference type="STRING" id="1384459.GL4_1042"/>
<dbReference type="RefSeq" id="WP_045365231.1">
    <property type="nucleotide sequence ID" value="NZ_AP014648.1"/>
</dbReference>
<protein>
    <submittedName>
        <fullName evidence="1">Uncharacterized protein</fullName>
    </submittedName>
</protein>